<dbReference type="PRINTS" id="PR00455">
    <property type="entry name" value="HTHTETR"/>
</dbReference>
<dbReference type="STRING" id="1909395.BKM31_30325"/>
<dbReference type="AlphaFoldDB" id="A0A1V0A4P3"/>
<accession>A0A1V0A4P3</accession>
<proteinExistence type="predicted"/>
<dbReference type="Pfam" id="PF00440">
    <property type="entry name" value="TetR_N"/>
    <property type="match status" value="1"/>
</dbReference>
<gene>
    <name evidence="4" type="ORF">BKM31_30325</name>
</gene>
<feature type="domain" description="HTH tetR-type" evidence="3">
    <location>
        <begin position="16"/>
        <end position="76"/>
    </location>
</feature>
<organism evidence="4 5">
    <name type="scientific">[Actinomadura] parvosata subsp. kistnae</name>
    <dbReference type="NCBI Taxonomy" id="1909395"/>
    <lineage>
        <taxon>Bacteria</taxon>
        <taxon>Bacillati</taxon>
        <taxon>Actinomycetota</taxon>
        <taxon>Actinomycetes</taxon>
        <taxon>Streptosporangiales</taxon>
        <taxon>Streptosporangiaceae</taxon>
        <taxon>Nonomuraea</taxon>
    </lineage>
</organism>
<dbReference type="KEGG" id="noa:BKM31_30325"/>
<dbReference type="Proteomes" id="UP000190797">
    <property type="component" value="Chromosome"/>
</dbReference>
<keyword evidence="1 2" id="KW-0238">DNA-binding</keyword>
<dbReference type="InterPro" id="IPR050109">
    <property type="entry name" value="HTH-type_TetR-like_transc_reg"/>
</dbReference>
<dbReference type="InterPro" id="IPR009057">
    <property type="entry name" value="Homeodomain-like_sf"/>
</dbReference>
<dbReference type="InterPro" id="IPR001647">
    <property type="entry name" value="HTH_TetR"/>
</dbReference>
<dbReference type="PANTHER" id="PTHR30055">
    <property type="entry name" value="HTH-TYPE TRANSCRIPTIONAL REGULATOR RUTR"/>
    <property type="match status" value="1"/>
</dbReference>
<evidence type="ECO:0000256" key="2">
    <source>
        <dbReference type="PROSITE-ProRule" id="PRU00335"/>
    </source>
</evidence>
<dbReference type="RefSeq" id="WP_080041423.1">
    <property type="nucleotide sequence ID" value="NZ_CP017717.1"/>
</dbReference>
<dbReference type="PANTHER" id="PTHR30055:SF226">
    <property type="entry name" value="HTH-TYPE TRANSCRIPTIONAL REGULATOR PKSA"/>
    <property type="match status" value="1"/>
</dbReference>
<dbReference type="Gene3D" id="1.10.357.10">
    <property type="entry name" value="Tetracycline Repressor, domain 2"/>
    <property type="match status" value="1"/>
</dbReference>
<evidence type="ECO:0000313" key="5">
    <source>
        <dbReference type="Proteomes" id="UP000190797"/>
    </source>
</evidence>
<evidence type="ECO:0000313" key="4">
    <source>
        <dbReference type="EMBL" id="AQZ65171.1"/>
    </source>
</evidence>
<dbReference type="GO" id="GO:0000976">
    <property type="term" value="F:transcription cis-regulatory region binding"/>
    <property type="evidence" value="ECO:0007669"/>
    <property type="project" value="TreeGrafter"/>
</dbReference>
<dbReference type="PROSITE" id="PS50977">
    <property type="entry name" value="HTH_TETR_2"/>
    <property type="match status" value="1"/>
</dbReference>
<dbReference type="OrthoDB" id="4823039at2"/>
<dbReference type="GO" id="GO:0003700">
    <property type="term" value="F:DNA-binding transcription factor activity"/>
    <property type="evidence" value="ECO:0007669"/>
    <property type="project" value="TreeGrafter"/>
</dbReference>
<dbReference type="SUPFAM" id="SSF46689">
    <property type="entry name" value="Homeodomain-like"/>
    <property type="match status" value="1"/>
</dbReference>
<evidence type="ECO:0000259" key="3">
    <source>
        <dbReference type="PROSITE" id="PS50977"/>
    </source>
</evidence>
<dbReference type="EMBL" id="CP017717">
    <property type="protein sequence ID" value="AQZ65171.1"/>
    <property type="molecule type" value="Genomic_DNA"/>
</dbReference>
<evidence type="ECO:0000256" key="1">
    <source>
        <dbReference type="ARBA" id="ARBA00023125"/>
    </source>
</evidence>
<sequence length="214" mass="23439">MSGDGKRPGKKAQKSAETRRRLLSAAGDLFVAQGYGATTLQEIAARAGVAVQTVYFVFGNKRRLLKELVDVTVAGDDLPVATLDRPWFKEAMAAPTAGEHLRRYVAGTLAVLERVAPISKVLEVAAATDPEVSQMWPDEEDPRHVVSLAAARELMAKPGARREVPVEEAADVIYGVLSPDLYLLLVRERGWTPDRFGHWARATLSAQLCHPERE</sequence>
<protein>
    <submittedName>
        <fullName evidence="4">TetR family transcriptional regulator</fullName>
    </submittedName>
</protein>
<keyword evidence="5" id="KW-1185">Reference proteome</keyword>
<reference evidence="5" key="1">
    <citation type="journal article" date="2017" name="Med. Chem. Commun.">
        <title>Nonomuraea sp. ATCC 55076 harbours the largest actinomycete chromosome to date and the kistamicin biosynthetic gene cluster.</title>
        <authorList>
            <person name="Nazari B."/>
            <person name="Forneris C.C."/>
            <person name="Gibson M.I."/>
            <person name="Moon K."/>
            <person name="Schramma K.R."/>
            <person name="Seyedsayamdost M.R."/>
        </authorList>
    </citation>
    <scope>NUCLEOTIDE SEQUENCE [LARGE SCALE GENOMIC DNA]</scope>
    <source>
        <strain evidence="5">ATCC 55076</strain>
    </source>
</reference>
<feature type="DNA-binding region" description="H-T-H motif" evidence="2">
    <location>
        <begin position="39"/>
        <end position="58"/>
    </location>
</feature>
<name>A0A1V0A4P3_9ACTN</name>